<gene>
    <name evidence="1" type="ORF">LCGC14_2231080</name>
</gene>
<dbReference type="EMBL" id="LAZR01030013">
    <property type="protein sequence ID" value="KKL57868.1"/>
    <property type="molecule type" value="Genomic_DNA"/>
</dbReference>
<name>A0A0F9D838_9ZZZZ</name>
<reference evidence="1" key="1">
    <citation type="journal article" date="2015" name="Nature">
        <title>Complex archaea that bridge the gap between prokaryotes and eukaryotes.</title>
        <authorList>
            <person name="Spang A."/>
            <person name="Saw J.H."/>
            <person name="Jorgensen S.L."/>
            <person name="Zaremba-Niedzwiedzka K."/>
            <person name="Martijn J."/>
            <person name="Lind A.E."/>
            <person name="van Eijk R."/>
            <person name="Schleper C."/>
            <person name="Guy L."/>
            <person name="Ettema T.J."/>
        </authorList>
    </citation>
    <scope>NUCLEOTIDE SEQUENCE</scope>
</reference>
<protein>
    <submittedName>
        <fullName evidence="1">Uncharacterized protein</fullName>
    </submittedName>
</protein>
<evidence type="ECO:0000313" key="1">
    <source>
        <dbReference type="EMBL" id="KKL57868.1"/>
    </source>
</evidence>
<accession>A0A0F9D838</accession>
<proteinExistence type="predicted"/>
<sequence>QPLASFDNAKGRIVGDFVDLALDIPLGGFHLGYAGQTLAHVLQDGLGLALLGRGAVFGQPQDFAVDAAVKARPNVGLAKLAIIYPIQK</sequence>
<dbReference type="AlphaFoldDB" id="A0A0F9D838"/>
<organism evidence="1">
    <name type="scientific">marine sediment metagenome</name>
    <dbReference type="NCBI Taxonomy" id="412755"/>
    <lineage>
        <taxon>unclassified sequences</taxon>
        <taxon>metagenomes</taxon>
        <taxon>ecological metagenomes</taxon>
    </lineage>
</organism>
<comment type="caution">
    <text evidence="1">The sequence shown here is derived from an EMBL/GenBank/DDBJ whole genome shotgun (WGS) entry which is preliminary data.</text>
</comment>
<feature type="non-terminal residue" evidence="1">
    <location>
        <position position="1"/>
    </location>
</feature>